<feature type="compositionally biased region" description="Polar residues" evidence="1">
    <location>
        <begin position="555"/>
        <end position="568"/>
    </location>
</feature>
<feature type="compositionally biased region" description="Low complexity" evidence="1">
    <location>
        <begin position="61"/>
        <end position="80"/>
    </location>
</feature>
<dbReference type="SUPFAM" id="SSF50729">
    <property type="entry name" value="PH domain-like"/>
    <property type="match status" value="1"/>
</dbReference>
<dbReference type="InterPro" id="IPR011993">
    <property type="entry name" value="PH-like_dom_sf"/>
</dbReference>
<evidence type="ECO:0000313" key="4">
    <source>
        <dbReference type="Proteomes" id="UP000444721"/>
    </source>
</evidence>
<dbReference type="SMART" id="SM00233">
    <property type="entry name" value="PH"/>
    <property type="match status" value="1"/>
</dbReference>
<dbReference type="Proteomes" id="UP000444721">
    <property type="component" value="Unassembled WGS sequence"/>
</dbReference>
<dbReference type="Gene3D" id="2.30.29.30">
    <property type="entry name" value="Pleckstrin-homology domain (PH domain)/Phosphotyrosine-binding domain (PTB)"/>
    <property type="match status" value="1"/>
</dbReference>
<dbReference type="FunFam" id="2.30.29.30:FF:000286">
    <property type="entry name" value="PH-protein kinase domain containing protein"/>
    <property type="match status" value="1"/>
</dbReference>
<dbReference type="Pfam" id="PF00169">
    <property type="entry name" value="PH"/>
    <property type="match status" value="1"/>
</dbReference>
<sequence length="1030" mass="117689">MRSLVRGFGGGNKKPFSSSSSPMTNDHQKTGKGSPSRTTGFNLFKKRNTKNHHGSSSSINLLAEASSSPPAAGSPSATSLPEKKDLLGSRISSTSTSLASTTTTSSFSTVVSSKTERRLSDMNVEEIDEDEDLNKLDRNTTFKLTDDSLLLPSLSEGVEYDENYLLHRGFLVKEGANVHSWKKRYFKLFTTRLEYYKSENDSKPINQIPITSSTQVGEAPEKHLQKKHTFKIINQDRVLFVSAANRDQMLDWIKRIKQAVASSHLVNSKSNQRKQTNANYKDYLLSTFSEKRKGRLRSHNALSTMPFDQLSSTFSLNEKEKKKTIESFCKTFFESGREIDIVGGSFKNNFAKYYSTLRKLLSSSAFPIETFEYVLTGLCQYEKPQPFIGGFPIYLKGSFYIIVSPSNDIKWIGFHSMILNNSTVILFSLGDVDRVFFRASQHGKEESYHLSFEFNSLQRVQRRTNIFSSSNSSINRLDFRFSDRHIWSYIVFELARYKFFPVVEGDTVDAVDEELSTPVTPLDRSRDKSVASLVPQLQEPFPKQHQQEPTDMRIENSSSTPLQGSSAAFESDEDQDEDKSESIHETESRKENSTESAHVEDEDEPLTEKDESENVDNDLTNIETLTEKIPPASEITFPKKKKKKENHYVDVHHHIRQLEEYAQDEFISLFSNLYYNQFSELNKTMTQGQIVFADERVVDKIFSTYLREKDPLMTSSGMFYLTNNFLWFDSIDMQSHGPRPYQWMIHLGDIFSIQVNISLFVVRITLGKSHNLYISLDGEYDFGSFKADIGFNDLITLDINNIISLREKRFLSSLRIVYCLVKKIQFAYNLDRQVFHYDEHLGSILRNEDEDDHNLTSEASNSNSDSSVELAILNIGSVRESMINNYFEQHQSNSKEATPTTLNNTDTDFDDTTNDAVNDDNNDEYFDLQTFEVELVRKFKNKKVKVIAKQNVVDDSKIIEIKDVNKDKTITEIPINENTNVALSGKNVFSLSFQSKKKKKTEVMKFECKTIDASFVVNYFSDFLLSGSVD</sequence>
<feature type="domain" description="PH" evidence="2">
    <location>
        <begin position="164"/>
        <end position="261"/>
    </location>
</feature>
<reference evidence="3 4" key="1">
    <citation type="journal article" date="2019" name="Sci. Rep.">
        <title>Nanopore sequencing improves the draft genome of the human pathogenic amoeba Naegleria fowleri.</title>
        <authorList>
            <person name="Liechti N."/>
            <person name="Schurch N."/>
            <person name="Bruggmann R."/>
            <person name="Wittwer M."/>
        </authorList>
    </citation>
    <scope>NUCLEOTIDE SEQUENCE [LARGE SCALE GENOMIC DNA]</scope>
    <source>
        <strain evidence="3 4">ATCC 30894</strain>
    </source>
</reference>
<dbReference type="GeneID" id="68111642"/>
<protein>
    <recommendedName>
        <fullName evidence="2">PH domain-containing protein</fullName>
    </recommendedName>
</protein>
<dbReference type="AlphaFoldDB" id="A0A6A5BT08"/>
<proteinExistence type="predicted"/>
<dbReference type="PROSITE" id="PS50003">
    <property type="entry name" value="PH_DOMAIN"/>
    <property type="match status" value="1"/>
</dbReference>
<gene>
    <name evidence="3" type="ORF">FDP41_004424</name>
</gene>
<feature type="region of interest" description="Disordered" evidence="1">
    <location>
        <begin position="517"/>
        <end position="617"/>
    </location>
</feature>
<dbReference type="VEuPathDB" id="AmoebaDB:NfTy_083670"/>
<dbReference type="InterPro" id="IPR051707">
    <property type="entry name" value="PI-Interact_SigTrans_Reg"/>
</dbReference>
<dbReference type="PANTHER" id="PTHR14336">
    <property type="entry name" value="TANDEM PH DOMAIN CONTAINING PROTEIN"/>
    <property type="match status" value="1"/>
</dbReference>
<feature type="region of interest" description="Disordered" evidence="1">
    <location>
        <begin position="1"/>
        <end position="83"/>
    </location>
</feature>
<evidence type="ECO:0000313" key="3">
    <source>
        <dbReference type="EMBL" id="KAF0976525.1"/>
    </source>
</evidence>
<dbReference type="VEuPathDB" id="AmoebaDB:NF0032050"/>
<dbReference type="InterPro" id="IPR001849">
    <property type="entry name" value="PH_domain"/>
</dbReference>
<feature type="compositionally biased region" description="Acidic residues" evidence="1">
    <location>
        <begin position="600"/>
        <end position="616"/>
    </location>
</feature>
<dbReference type="RefSeq" id="XP_044561238.1">
    <property type="nucleotide sequence ID" value="XM_044707837.1"/>
</dbReference>
<dbReference type="VEuPathDB" id="AmoebaDB:FDP41_004424"/>
<name>A0A6A5BT08_NAEFO</name>
<feature type="compositionally biased region" description="Basic residues" evidence="1">
    <location>
        <begin position="44"/>
        <end position="53"/>
    </location>
</feature>
<keyword evidence="4" id="KW-1185">Reference proteome</keyword>
<dbReference type="OMA" id="YFKLFTT"/>
<accession>A0A6A5BT08</accession>
<feature type="compositionally biased region" description="Basic and acidic residues" evidence="1">
    <location>
        <begin position="545"/>
        <end position="554"/>
    </location>
</feature>
<feature type="compositionally biased region" description="Acidic residues" evidence="1">
    <location>
        <begin position="570"/>
        <end position="579"/>
    </location>
</feature>
<comment type="caution">
    <text evidence="3">The sequence shown here is derived from an EMBL/GenBank/DDBJ whole genome shotgun (WGS) entry which is preliminary data.</text>
</comment>
<evidence type="ECO:0000256" key="1">
    <source>
        <dbReference type="SAM" id="MobiDB-lite"/>
    </source>
</evidence>
<feature type="compositionally biased region" description="Basic and acidic residues" evidence="1">
    <location>
        <begin position="580"/>
        <end position="599"/>
    </location>
</feature>
<dbReference type="OrthoDB" id="185175at2759"/>
<evidence type="ECO:0000259" key="2">
    <source>
        <dbReference type="PROSITE" id="PS50003"/>
    </source>
</evidence>
<dbReference type="EMBL" id="VFQX01000037">
    <property type="protein sequence ID" value="KAF0976525.1"/>
    <property type="molecule type" value="Genomic_DNA"/>
</dbReference>
<feature type="compositionally biased region" description="Polar residues" evidence="1">
    <location>
        <begin position="15"/>
        <end position="41"/>
    </location>
</feature>
<organism evidence="3 4">
    <name type="scientific">Naegleria fowleri</name>
    <name type="common">Brain eating amoeba</name>
    <dbReference type="NCBI Taxonomy" id="5763"/>
    <lineage>
        <taxon>Eukaryota</taxon>
        <taxon>Discoba</taxon>
        <taxon>Heterolobosea</taxon>
        <taxon>Tetramitia</taxon>
        <taxon>Eutetramitia</taxon>
        <taxon>Vahlkampfiidae</taxon>
        <taxon>Naegleria</taxon>
    </lineage>
</organism>